<organism evidence="2 3">
    <name type="scientific">Populus alba x Populus x berolinensis</name>
    <dbReference type="NCBI Taxonomy" id="444605"/>
    <lineage>
        <taxon>Eukaryota</taxon>
        <taxon>Viridiplantae</taxon>
        <taxon>Streptophyta</taxon>
        <taxon>Embryophyta</taxon>
        <taxon>Tracheophyta</taxon>
        <taxon>Spermatophyta</taxon>
        <taxon>Magnoliopsida</taxon>
        <taxon>eudicotyledons</taxon>
        <taxon>Gunneridae</taxon>
        <taxon>Pentapetalae</taxon>
        <taxon>rosids</taxon>
        <taxon>fabids</taxon>
        <taxon>Malpighiales</taxon>
        <taxon>Salicaceae</taxon>
        <taxon>Saliceae</taxon>
        <taxon>Populus</taxon>
    </lineage>
</organism>
<keyword evidence="3" id="KW-1185">Reference proteome</keyword>
<name>A0AAD6QEW8_9ROSI</name>
<feature type="region of interest" description="Disordered" evidence="1">
    <location>
        <begin position="31"/>
        <end position="61"/>
    </location>
</feature>
<proteinExistence type="predicted"/>
<dbReference type="Proteomes" id="UP001164929">
    <property type="component" value="Chromosome 8"/>
</dbReference>
<evidence type="ECO:0000313" key="2">
    <source>
        <dbReference type="EMBL" id="KAJ6988433.1"/>
    </source>
</evidence>
<evidence type="ECO:0000256" key="1">
    <source>
        <dbReference type="SAM" id="MobiDB-lite"/>
    </source>
</evidence>
<comment type="caution">
    <text evidence="2">The sequence shown here is derived from an EMBL/GenBank/DDBJ whole genome shotgun (WGS) entry which is preliminary data.</text>
</comment>
<evidence type="ECO:0000313" key="3">
    <source>
        <dbReference type="Proteomes" id="UP001164929"/>
    </source>
</evidence>
<dbReference type="AlphaFoldDB" id="A0AAD6QEW8"/>
<gene>
    <name evidence="2" type="ORF">NC653_021375</name>
</gene>
<sequence>MLSLSPSSLPAKDSNKAEFYSSLLASRFSSFRSNSCSSSSPSPDSSSSPPPSGSFSSTDPSLSGNFSNNSFTSSMPSSEIKLPLIFKYLNSGFCTGTFAKTRAPDLPKELLLISTSFNCRWLSSKTLLIWIVPSSLSSFSAKFNFVRCCFSAIQAATIGAASAVMSFPAISRTSGEGADSLRALAMDMSPSSSKLR</sequence>
<dbReference type="EMBL" id="JAQIZT010000008">
    <property type="protein sequence ID" value="KAJ6988433.1"/>
    <property type="molecule type" value="Genomic_DNA"/>
</dbReference>
<accession>A0AAD6QEW8</accession>
<reference evidence="2" key="1">
    <citation type="journal article" date="2023" name="Mol. Ecol. Resour.">
        <title>Chromosome-level genome assembly of a triploid poplar Populus alba 'Berolinensis'.</title>
        <authorList>
            <person name="Chen S."/>
            <person name="Yu Y."/>
            <person name="Wang X."/>
            <person name="Wang S."/>
            <person name="Zhang T."/>
            <person name="Zhou Y."/>
            <person name="He R."/>
            <person name="Meng N."/>
            <person name="Wang Y."/>
            <person name="Liu W."/>
            <person name="Liu Z."/>
            <person name="Liu J."/>
            <person name="Guo Q."/>
            <person name="Huang H."/>
            <person name="Sederoff R.R."/>
            <person name="Wang G."/>
            <person name="Qu G."/>
            <person name="Chen S."/>
        </authorList>
    </citation>
    <scope>NUCLEOTIDE SEQUENCE</scope>
    <source>
        <strain evidence="2">SC-2020</strain>
    </source>
</reference>
<protein>
    <submittedName>
        <fullName evidence="2">Uncharacterized protein</fullName>
    </submittedName>
</protein>